<sequence length="702" mass="81295">MEFKEVQPEEIIQHEHPLILEDLQSMFQNYEEDDDDFDDLDLIAMQNFKSKCDICGLGIDWYHRYYYKCSQSSCSYSLHKFCGEMSTTFQFPAHPIHTLHLNKRSNSWSCHSCHTKHRDGICYHCSICNYEIDLRCVTFAGHIMIHHPGHPHPLISLTVNPALSMCYSCGKEHKGVFYHCTTCFNFSIHVNCVTLPFKLTLNHHVHMLTLSYSFSVIPYYSKCRICGMSISKHIWLYKCSKCRYYVHIDCATLRGEPFMSIFSHGITMTDSNFEAADYPNLLHYPLPDESYNMLHHVLRGDYQHFDKIMILKKVNKHKQGLHIHSSHKHPLLLINSPKTSLHNPYKRIKLTCDGCLRPITTMPFYMCSRADSGCGFYLHEWCTRLPSELKNHPGHPQHKLVLFHFPPSDLAYTGFTCNICGLCCNGFGYVCSNCNYLVDVNCGYIPARITHEAHPNHLLSRVDASSIQSGSTTMACNACAVIISGSELCFRCSFCDFYLDNRCALHLPKTIKNKYDKHPLKLSYSPIENHKSEYFCEVCEEELIPEKWFYHCQECGQSIHSACAPLILQSEQDVNSLNDQEGVYKFLNMKFGALRSFRGHHHPLSFLPGTKSDGCCYICLGELQSLLIFKCFTCKVAFHVKCYRKGKKSWQVVERLRLDFRPKHPKHRKEPKHQRPLTFYPNEVMRPITGHWKAIDDVIKQL</sequence>
<gene>
    <name evidence="1" type="ORF">L1987_29442</name>
</gene>
<comment type="caution">
    <text evidence="1">The sequence shown here is derived from an EMBL/GenBank/DDBJ whole genome shotgun (WGS) entry which is preliminary data.</text>
</comment>
<name>A0ACB9HZF0_9ASTR</name>
<dbReference type="Proteomes" id="UP001056120">
    <property type="component" value="Linkage Group LG10"/>
</dbReference>
<reference evidence="1 2" key="2">
    <citation type="journal article" date="2022" name="Mol. Ecol. Resour.">
        <title>The genomes of chicory, endive, great burdock and yacon provide insights into Asteraceae paleo-polyploidization history and plant inulin production.</title>
        <authorList>
            <person name="Fan W."/>
            <person name="Wang S."/>
            <person name="Wang H."/>
            <person name="Wang A."/>
            <person name="Jiang F."/>
            <person name="Liu H."/>
            <person name="Zhao H."/>
            <person name="Xu D."/>
            <person name="Zhang Y."/>
        </authorList>
    </citation>
    <scope>NUCLEOTIDE SEQUENCE [LARGE SCALE GENOMIC DNA]</scope>
    <source>
        <strain evidence="2">cv. Yunnan</strain>
        <tissue evidence="1">Leaves</tissue>
    </source>
</reference>
<dbReference type="EMBL" id="CM042027">
    <property type="protein sequence ID" value="KAI3801338.1"/>
    <property type="molecule type" value="Genomic_DNA"/>
</dbReference>
<reference evidence="2" key="1">
    <citation type="journal article" date="2022" name="Mol. Ecol. Resour.">
        <title>The genomes of chicory, endive, great burdock and yacon provide insights into Asteraceae palaeo-polyploidization history and plant inulin production.</title>
        <authorList>
            <person name="Fan W."/>
            <person name="Wang S."/>
            <person name="Wang H."/>
            <person name="Wang A."/>
            <person name="Jiang F."/>
            <person name="Liu H."/>
            <person name="Zhao H."/>
            <person name="Xu D."/>
            <person name="Zhang Y."/>
        </authorList>
    </citation>
    <scope>NUCLEOTIDE SEQUENCE [LARGE SCALE GENOMIC DNA]</scope>
    <source>
        <strain evidence="2">cv. Yunnan</strain>
    </source>
</reference>
<proteinExistence type="predicted"/>
<protein>
    <submittedName>
        <fullName evidence="1">Uncharacterized protein</fullName>
    </submittedName>
</protein>
<keyword evidence="2" id="KW-1185">Reference proteome</keyword>
<evidence type="ECO:0000313" key="2">
    <source>
        <dbReference type="Proteomes" id="UP001056120"/>
    </source>
</evidence>
<accession>A0ACB9HZF0</accession>
<evidence type="ECO:0000313" key="1">
    <source>
        <dbReference type="EMBL" id="KAI3801338.1"/>
    </source>
</evidence>
<organism evidence="1 2">
    <name type="scientific">Smallanthus sonchifolius</name>
    <dbReference type="NCBI Taxonomy" id="185202"/>
    <lineage>
        <taxon>Eukaryota</taxon>
        <taxon>Viridiplantae</taxon>
        <taxon>Streptophyta</taxon>
        <taxon>Embryophyta</taxon>
        <taxon>Tracheophyta</taxon>
        <taxon>Spermatophyta</taxon>
        <taxon>Magnoliopsida</taxon>
        <taxon>eudicotyledons</taxon>
        <taxon>Gunneridae</taxon>
        <taxon>Pentapetalae</taxon>
        <taxon>asterids</taxon>
        <taxon>campanulids</taxon>
        <taxon>Asterales</taxon>
        <taxon>Asteraceae</taxon>
        <taxon>Asteroideae</taxon>
        <taxon>Heliantheae alliance</taxon>
        <taxon>Millerieae</taxon>
        <taxon>Smallanthus</taxon>
    </lineage>
</organism>